<dbReference type="STRING" id="68775.A0A5C3M0M2"/>
<dbReference type="Proteomes" id="UP000308652">
    <property type="component" value="Unassembled WGS sequence"/>
</dbReference>
<dbReference type="Gene3D" id="1.20.1280.50">
    <property type="match status" value="1"/>
</dbReference>
<dbReference type="OrthoDB" id="2269034at2759"/>
<evidence type="ECO:0000313" key="1">
    <source>
        <dbReference type="EMBL" id="TFK38692.1"/>
    </source>
</evidence>
<dbReference type="AlphaFoldDB" id="A0A5C3M0M2"/>
<sequence>MKPQDLPREILGEIFVCCRNEQNSVPSIARAPLLLCQVCSSWRSVTISTPEMWDTLSLVYDIGTLRGGNSMQGLGSSHEDASAAEIVKFWFGRSGIRPLSFILRRKASRGNVIEEALAAAIASFAGRFQHLELHVTRAVNLQPLFSLYDDGFEALNTLELRLESDRAESQMIITQFSLAPRLRRVVLCLQLPQISIPWAQITHLSIPRQSISSTDWQRMIRACMSLQVGIFSLYLRSDAISVTEQTTFPDLHRLGIWYKHRGTSDIFRSLTFPSLSDLRLVCSSDRIDSSVWHHNDHLSSQLHRVTHLTVSSLSLPTSSFPSMLLSASTVTHLTMNLTMRHKPFFVILTYRPSRDQTTCALPHLRSFHVHLQRMKLDIVPACVKMVQSRWKVPSGSAVSELNKVSFVFIDDREQGQQLRERLVPYAKRGLDITVEVIDDESSLCPCSLSLDASSSACKDLSEV</sequence>
<protein>
    <submittedName>
        <fullName evidence="1">Uncharacterized protein</fullName>
    </submittedName>
</protein>
<dbReference type="EMBL" id="ML213602">
    <property type="protein sequence ID" value="TFK38692.1"/>
    <property type="molecule type" value="Genomic_DNA"/>
</dbReference>
<gene>
    <name evidence="1" type="ORF">BDQ12DRAFT_97559</name>
</gene>
<name>A0A5C3M0M2_9AGAR</name>
<keyword evidence="2" id="KW-1185">Reference proteome</keyword>
<organism evidence="1 2">
    <name type="scientific">Crucibulum laeve</name>
    <dbReference type="NCBI Taxonomy" id="68775"/>
    <lineage>
        <taxon>Eukaryota</taxon>
        <taxon>Fungi</taxon>
        <taxon>Dikarya</taxon>
        <taxon>Basidiomycota</taxon>
        <taxon>Agaricomycotina</taxon>
        <taxon>Agaricomycetes</taxon>
        <taxon>Agaricomycetidae</taxon>
        <taxon>Agaricales</taxon>
        <taxon>Agaricineae</taxon>
        <taxon>Nidulariaceae</taxon>
        <taxon>Crucibulum</taxon>
    </lineage>
</organism>
<reference evidence="1 2" key="1">
    <citation type="journal article" date="2019" name="Nat. Ecol. Evol.">
        <title>Megaphylogeny resolves global patterns of mushroom evolution.</title>
        <authorList>
            <person name="Varga T."/>
            <person name="Krizsan K."/>
            <person name="Foldi C."/>
            <person name="Dima B."/>
            <person name="Sanchez-Garcia M."/>
            <person name="Sanchez-Ramirez S."/>
            <person name="Szollosi G.J."/>
            <person name="Szarkandi J.G."/>
            <person name="Papp V."/>
            <person name="Albert L."/>
            <person name="Andreopoulos W."/>
            <person name="Angelini C."/>
            <person name="Antonin V."/>
            <person name="Barry K.W."/>
            <person name="Bougher N.L."/>
            <person name="Buchanan P."/>
            <person name="Buyck B."/>
            <person name="Bense V."/>
            <person name="Catcheside P."/>
            <person name="Chovatia M."/>
            <person name="Cooper J."/>
            <person name="Damon W."/>
            <person name="Desjardin D."/>
            <person name="Finy P."/>
            <person name="Geml J."/>
            <person name="Haridas S."/>
            <person name="Hughes K."/>
            <person name="Justo A."/>
            <person name="Karasinski D."/>
            <person name="Kautmanova I."/>
            <person name="Kiss B."/>
            <person name="Kocsube S."/>
            <person name="Kotiranta H."/>
            <person name="LaButti K.M."/>
            <person name="Lechner B.E."/>
            <person name="Liimatainen K."/>
            <person name="Lipzen A."/>
            <person name="Lukacs Z."/>
            <person name="Mihaltcheva S."/>
            <person name="Morgado L.N."/>
            <person name="Niskanen T."/>
            <person name="Noordeloos M.E."/>
            <person name="Ohm R.A."/>
            <person name="Ortiz-Santana B."/>
            <person name="Ovrebo C."/>
            <person name="Racz N."/>
            <person name="Riley R."/>
            <person name="Savchenko A."/>
            <person name="Shiryaev A."/>
            <person name="Soop K."/>
            <person name="Spirin V."/>
            <person name="Szebenyi C."/>
            <person name="Tomsovsky M."/>
            <person name="Tulloss R.E."/>
            <person name="Uehling J."/>
            <person name="Grigoriev I.V."/>
            <person name="Vagvolgyi C."/>
            <person name="Papp T."/>
            <person name="Martin F.M."/>
            <person name="Miettinen O."/>
            <person name="Hibbett D.S."/>
            <person name="Nagy L.G."/>
        </authorList>
    </citation>
    <scope>NUCLEOTIDE SEQUENCE [LARGE SCALE GENOMIC DNA]</scope>
    <source>
        <strain evidence="1 2">CBS 166.37</strain>
    </source>
</reference>
<evidence type="ECO:0000313" key="2">
    <source>
        <dbReference type="Proteomes" id="UP000308652"/>
    </source>
</evidence>
<accession>A0A5C3M0M2</accession>
<proteinExistence type="predicted"/>